<sequence>MTERNVSKVVSIVPIVGSVYQLISSGVYYALEKPNNAKERLIDGTAGLALDIYYGYSSYWSE</sequence>
<accession>A0A2P4PEJ4</accession>
<keyword evidence="1" id="KW-0812">Transmembrane</keyword>
<proteinExistence type="predicted"/>
<dbReference type="EMBL" id="AUPC02000256">
    <property type="protein sequence ID" value="POG63816.1"/>
    <property type="molecule type" value="Genomic_DNA"/>
</dbReference>
<reference evidence="2 3" key="1">
    <citation type="journal article" date="2013" name="Proc. Natl. Acad. Sci. U.S.A.">
        <title>Genome of an arbuscular mycorrhizal fungus provides insight into the oldest plant symbiosis.</title>
        <authorList>
            <person name="Tisserant E."/>
            <person name="Malbreil M."/>
            <person name="Kuo A."/>
            <person name="Kohler A."/>
            <person name="Symeonidi A."/>
            <person name="Balestrini R."/>
            <person name="Charron P."/>
            <person name="Duensing N."/>
            <person name="Frei Dit Frey N."/>
            <person name="Gianinazzi-Pearson V."/>
            <person name="Gilbert L.B."/>
            <person name="Handa Y."/>
            <person name="Herr J.R."/>
            <person name="Hijri M."/>
            <person name="Koul R."/>
            <person name="Kawaguchi M."/>
            <person name="Krajinski F."/>
            <person name="Lammers P.J."/>
            <person name="Masclaux F.G."/>
            <person name="Murat C."/>
            <person name="Morin E."/>
            <person name="Ndikumana S."/>
            <person name="Pagni M."/>
            <person name="Petitpierre D."/>
            <person name="Requena N."/>
            <person name="Rosikiewicz P."/>
            <person name="Riley R."/>
            <person name="Saito K."/>
            <person name="San Clemente H."/>
            <person name="Shapiro H."/>
            <person name="van Tuinen D."/>
            <person name="Becard G."/>
            <person name="Bonfante P."/>
            <person name="Paszkowski U."/>
            <person name="Shachar-Hill Y.Y."/>
            <person name="Tuskan G.A."/>
            <person name="Young P.W."/>
            <person name="Sanders I.R."/>
            <person name="Henrissat B."/>
            <person name="Rensing S.A."/>
            <person name="Grigoriev I.V."/>
            <person name="Corradi N."/>
            <person name="Roux C."/>
            <person name="Martin F."/>
        </authorList>
    </citation>
    <scope>NUCLEOTIDE SEQUENCE [LARGE SCALE GENOMIC DNA]</scope>
    <source>
        <strain evidence="2 3">DAOM 197198</strain>
    </source>
</reference>
<reference evidence="2 3" key="2">
    <citation type="journal article" date="2018" name="New Phytol.">
        <title>High intraspecific genome diversity in the model arbuscular mycorrhizal symbiont Rhizophagus irregularis.</title>
        <authorList>
            <person name="Chen E.C.H."/>
            <person name="Morin E."/>
            <person name="Beaudet D."/>
            <person name="Noel J."/>
            <person name="Yildirir G."/>
            <person name="Ndikumana S."/>
            <person name="Charron P."/>
            <person name="St-Onge C."/>
            <person name="Giorgi J."/>
            <person name="Kruger M."/>
            <person name="Marton T."/>
            <person name="Ropars J."/>
            <person name="Grigoriev I.V."/>
            <person name="Hainaut M."/>
            <person name="Henrissat B."/>
            <person name="Roux C."/>
            <person name="Martin F."/>
            <person name="Corradi N."/>
        </authorList>
    </citation>
    <scope>NUCLEOTIDE SEQUENCE [LARGE SCALE GENOMIC DNA]</scope>
    <source>
        <strain evidence="2 3">DAOM 197198</strain>
    </source>
</reference>
<name>A0A2P4PEJ4_RHIID</name>
<gene>
    <name evidence="2" type="ORF">GLOIN_2v1682802</name>
</gene>
<keyword evidence="3" id="KW-1185">Reference proteome</keyword>
<evidence type="ECO:0000313" key="2">
    <source>
        <dbReference type="EMBL" id="POG63816.1"/>
    </source>
</evidence>
<dbReference type="Proteomes" id="UP000018888">
    <property type="component" value="Unassembled WGS sequence"/>
</dbReference>
<protein>
    <submittedName>
        <fullName evidence="2">Uncharacterized protein</fullName>
    </submittedName>
</protein>
<dbReference type="AlphaFoldDB" id="A0A2P4PEJ4"/>
<evidence type="ECO:0000313" key="3">
    <source>
        <dbReference type="Proteomes" id="UP000018888"/>
    </source>
</evidence>
<evidence type="ECO:0000256" key="1">
    <source>
        <dbReference type="SAM" id="Phobius"/>
    </source>
</evidence>
<comment type="caution">
    <text evidence="2">The sequence shown here is derived from an EMBL/GenBank/DDBJ whole genome shotgun (WGS) entry which is preliminary data.</text>
</comment>
<keyword evidence="1" id="KW-0472">Membrane</keyword>
<keyword evidence="1" id="KW-1133">Transmembrane helix</keyword>
<feature type="transmembrane region" description="Helical" evidence="1">
    <location>
        <begin position="12"/>
        <end position="31"/>
    </location>
</feature>
<organism evidence="2 3">
    <name type="scientific">Rhizophagus irregularis (strain DAOM 181602 / DAOM 197198 / MUCL 43194)</name>
    <name type="common">Arbuscular mycorrhizal fungus</name>
    <name type="synonym">Glomus intraradices</name>
    <dbReference type="NCBI Taxonomy" id="747089"/>
    <lineage>
        <taxon>Eukaryota</taxon>
        <taxon>Fungi</taxon>
        <taxon>Fungi incertae sedis</taxon>
        <taxon>Mucoromycota</taxon>
        <taxon>Glomeromycotina</taxon>
        <taxon>Glomeromycetes</taxon>
        <taxon>Glomerales</taxon>
        <taxon>Glomeraceae</taxon>
        <taxon>Rhizophagus</taxon>
    </lineage>
</organism>